<keyword evidence="18" id="KW-1185">Reference proteome</keyword>
<dbReference type="PANTHER" id="PTHR21404:SF3">
    <property type="entry name" value="SMALL RNA 2'-O-METHYLTRANSFERASE"/>
    <property type="match status" value="1"/>
</dbReference>
<evidence type="ECO:0000256" key="3">
    <source>
        <dbReference type="ARBA" id="ARBA00021330"/>
    </source>
</evidence>
<evidence type="ECO:0000256" key="6">
    <source>
        <dbReference type="ARBA" id="ARBA00022691"/>
    </source>
</evidence>
<dbReference type="InterPro" id="IPR040870">
    <property type="entry name" value="HEN1_dsRBD2"/>
</dbReference>
<sequence length="828" mass="91643">MSFLKLLSSLHPLNGHFRAAWRREGRFNGYIPVSVITGYDAKVCHLCKYINPEGESNSFLATKFVLRAAATLPGSVSTSEDQLSVRRQNPYPLELIESLVNQQSGLPESTSVGALLIPSSIKNSVEPLTVSVSANGYYLDVIARELGVTDASQVMVSRTIGKASSEVRLYCCTPKSYQLVSSSDSHAKEAVQGCLNERASYFAGHLIYGDAILASIGYTWRSTDLFYEDVSLHTYYRLLLSKMPSGIYKLSREAVLAAELPVVFTTRSNWRGSFPKDILCTFCRQHRLPEPVFSAASSPSESSSELPASHSNEDRNGEGLAVSGRELVDSGGAFRCEVKIFSMCQKLIIECSLKKTYKKQSDAIQNAALNVLSWLNSYFRKLDMSIEELSSLGVELDIQFYPQHFFKEFVWCQSVHNYWHSIGTYSNCLSQPNTMVEYSVRSINIEGPSSGVSPSSGSLASISISISLVAEGEDTKELLESSEEFEFEIGTGAVIPHLEAVVAQIVVGQSASFIMELPPQELVFAACNDSARALSLFSPSEQNPYFLSDCSLEYSIVLLRITEPLEERMEKALFSPPLSKQRVDYAVQHIRESCATSLVDFGCGSGSLLDSLLDYSTSLEKIVGVDISQKALTRAAKTLHSKLSPNSNTLLSNNRLKSALLYEGSVTNFDHRLSGFDVGTCLEVIEHMEEGQACLFGDIVLSLFCPRILIVSTPNFEYNVILQKSTLQSQDDDPDEKNQIQSCKFRNHDHKFEWTREQFAHWASALATRHNYSVEYSGVGGAAGVEPGFASQIAVFRRLFDSPNHIDSAHQYEVIWEWSITDSSRSAL</sequence>
<dbReference type="InterPro" id="IPR029063">
    <property type="entry name" value="SAM-dependent_MTases_sf"/>
</dbReference>
<dbReference type="PANTHER" id="PTHR21404">
    <property type="entry name" value="HEN1"/>
    <property type="match status" value="1"/>
</dbReference>
<keyword evidence="6" id="KW-0949">S-adenosyl-L-methionine</keyword>
<dbReference type="GO" id="GO:0046872">
    <property type="term" value="F:metal ion binding"/>
    <property type="evidence" value="ECO:0007669"/>
    <property type="project" value="UniProtKB-KW"/>
</dbReference>
<evidence type="ECO:0000256" key="9">
    <source>
        <dbReference type="ARBA" id="ARBA00022884"/>
    </source>
</evidence>
<name>A0AA88RW37_9ASTE</name>
<dbReference type="Pfam" id="PF21224">
    <property type="entry name" value="Hen1_LCD"/>
    <property type="match status" value="1"/>
</dbReference>
<evidence type="ECO:0000259" key="16">
    <source>
        <dbReference type="Pfam" id="PF18441"/>
    </source>
</evidence>
<keyword evidence="7" id="KW-0479">Metal-binding</keyword>
<evidence type="ECO:0000256" key="10">
    <source>
        <dbReference type="ARBA" id="ARBA00023158"/>
    </source>
</evidence>
<accession>A0AA88RW37</accession>
<dbReference type="Proteomes" id="UP001188597">
    <property type="component" value="Unassembled WGS sequence"/>
</dbReference>
<evidence type="ECO:0000256" key="7">
    <source>
        <dbReference type="ARBA" id="ARBA00022723"/>
    </source>
</evidence>
<dbReference type="GO" id="GO:0001510">
    <property type="term" value="P:RNA methylation"/>
    <property type="evidence" value="ECO:0007669"/>
    <property type="project" value="InterPro"/>
</dbReference>
<dbReference type="EC" id="2.1.1.386" evidence="11"/>
<evidence type="ECO:0000256" key="8">
    <source>
        <dbReference type="ARBA" id="ARBA00022842"/>
    </source>
</evidence>
<dbReference type="GO" id="GO:0003723">
    <property type="term" value="F:RNA binding"/>
    <property type="evidence" value="ECO:0007669"/>
    <property type="project" value="UniProtKB-KW"/>
</dbReference>
<dbReference type="AlphaFoldDB" id="A0AA88RW37"/>
<dbReference type="Pfam" id="PF08242">
    <property type="entry name" value="Methyltransf_12"/>
    <property type="match status" value="1"/>
</dbReference>
<protein>
    <recommendedName>
        <fullName evidence="3">Small RNA 2'-O-methyltransferase</fullName>
        <ecNumber evidence="11">2.1.1.386</ecNumber>
    </recommendedName>
</protein>
<evidence type="ECO:0000256" key="4">
    <source>
        <dbReference type="ARBA" id="ARBA00022603"/>
    </source>
</evidence>
<dbReference type="Gene3D" id="3.40.50.150">
    <property type="entry name" value="Vaccinia Virus protein VP39"/>
    <property type="match status" value="1"/>
</dbReference>
<dbReference type="Pfam" id="PF18441">
    <property type="entry name" value="Hen1_Lam_C"/>
    <property type="match status" value="1"/>
</dbReference>
<keyword evidence="9" id="KW-0694">RNA-binding</keyword>
<keyword evidence="5" id="KW-0808">Transferase</keyword>
<evidence type="ECO:0000256" key="13">
    <source>
        <dbReference type="SAM" id="MobiDB-lite"/>
    </source>
</evidence>
<dbReference type="EMBL" id="JAVXUP010004207">
    <property type="protein sequence ID" value="KAK2997413.1"/>
    <property type="molecule type" value="Genomic_DNA"/>
</dbReference>
<dbReference type="InterPro" id="IPR013217">
    <property type="entry name" value="Methyltransf_12"/>
</dbReference>
<reference evidence="17" key="1">
    <citation type="submission" date="2022-12" db="EMBL/GenBank/DDBJ databases">
        <title>Draft genome assemblies for two species of Escallonia (Escalloniales).</title>
        <authorList>
            <person name="Chanderbali A."/>
            <person name="Dervinis C."/>
            <person name="Anghel I."/>
            <person name="Soltis D."/>
            <person name="Soltis P."/>
            <person name="Zapata F."/>
        </authorList>
    </citation>
    <scope>NUCLEOTIDE SEQUENCE</scope>
    <source>
        <strain evidence="17">UCBG64.0493</strain>
        <tissue evidence="17">Leaf</tissue>
    </source>
</reference>
<dbReference type="SUPFAM" id="SSF53335">
    <property type="entry name" value="S-adenosyl-L-methionine-dependent methyltransferases"/>
    <property type="match status" value="1"/>
</dbReference>
<evidence type="ECO:0000256" key="2">
    <source>
        <dbReference type="ARBA" id="ARBA00009026"/>
    </source>
</evidence>
<dbReference type="Gene3D" id="3.10.50.40">
    <property type="match status" value="1"/>
</dbReference>
<evidence type="ECO:0000256" key="11">
    <source>
        <dbReference type="ARBA" id="ARBA00035025"/>
    </source>
</evidence>
<dbReference type="InterPro" id="IPR046357">
    <property type="entry name" value="PPIase_dom_sf"/>
</dbReference>
<comment type="catalytic activity">
    <reaction evidence="12">
        <text>small RNA 3'-end nucleotide + S-adenosyl-L-methionine = small RNA 3'-end 2'-O-methylnucleotide + S-adenosyl-L-homocysteine + H(+)</text>
        <dbReference type="Rhea" id="RHEA:37887"/>
        <dbReference type="Rhea" id="RHEA-COMP:10415"/>
        <dbReference type="Rhea" id="RHEA-COMP:10416"/>
        <dbReference type="ChEBI" id="CHEBI:15378"/>
        <dbReference type="ChEBI" id="CHEBI:57856"/>
        <dbReference type="ChEBI" id="CHEBI:59789"/>
        <dbReference type="ChEBI" id="CHEBI:74896"/>
        <dbReference type="ChEBI" id="CHEBI:74898"/>
        <dbReference type="EC" id="2.1.1.386"/>
    </reaction>
</comment>
<keyword evidence="4" id="KW-0489">Methyltransferase</keyword>
<comment type="caution">
    <text evidence="17">The sequence shown here is derived from an EMBL/GenBank/DDBJ whole genome shotgun (WGS) entry which is preliminary data.</text>
</comment>
<evidence type="ECO:0000313" key="18">
    <source>
        <dbReference type="Proteomes" id="UP001188597"/>
    </source>
</evidence>
<feature type="domain" description="HEN1 double-stranded RNA binding" evidence="15">
    <location>
        <begin position="244"/>
        <end position="379"/>
    </location>
</feature>
<feature type="region of interest" description="Disordered" evidence="13">
    <location>
        <begin position="293"/>
        <end position="317"/>
    </location>
</feature>
<organism evidence="17 18">
    <name type="scientific">Escallonia herrerae</name>
    <dbReference type="NCBI Taxonomy" id="1293975"/>
    <lineage>
        <taxon>Eukaryota</taxon>
        <taxon>Viridiplantae</taxon>
        <taxon>Streptophyta</taxon>
        <taxon>Embryophyta</taxon>
        <taxon>Tracheophyta</taxon>
        <taxon>Spermatophyta</taxon>
        <taxon>Magnoliopsida</taxon>
        <taxon>eudicotyledons</taxon>
        <taxon>Gunneridae</taxon>
        <taxon>Pentapetalae</taxon>
        <taxon>asterids</taxon>
        <taxon>campanulids</taxon>
        <taxon>Escalloniales</taxon>
        <taxon>Escalloniaceae</taxon>
        <taxon>Escallonia</taxon>
    </lineage>
</organism>
<feature type="domain" description="Methyltransferase type 12" evidence="14">
    <location>
        <begin position="599"/>
        <end position="693"/>
    </location>
</feature>
<dbReference type="Pfam" id="PF17842">
    <property type="entry name" value="dsRBD2"/>
    <property type="match status" value="1"/>
</dbReference>
<dbReference type="GO" id="GO:0005737">
    <property type="term" value="C:cytoplasm"/>
    <property type="evidence" value="ECO:0007669"/>
    <property type="project" value="TreeGrafter"/>
</dbReference>
<evidence type="ECO:0000259" key="15">
    <source>
        <dbReference type="Pfam" id="PF17842"/>
    </source>
</evidence>
<comment type="cofactor">
    <cofactor evidence="1">
        <name>Mg(2+)</name>
        <dbReference type="ChEBI" id="CHEBI:18420"/>
    </cofactor>
</comment>
<gene>
    <name evidence="17" type="ORF">RJ639_025266</name>
</gene>
<evidence type="ECO:0000313" key="17">
    <source>
        <dbReference type="EMBL" id="KAK2997413.1"/>
    </source>
</evidence>
<dbReference type="GO" id="GO:0003755">
    <property type="term" value="F:peptidyl-prolyl cis-trans isomerase activity"/>
    <property type="evidence" value="ECO:0007669"/>
    <property type="project" value="InterPro"/>
</dbReference>
<comment type="similarity">
    <text evidence="2">Belongs to the methyltransferase superfamily. HEN1 family.</text>
</comment>
<keyword evidence="8" id="KW-0460">Magnesium</keyword>
<evidence type="ECO:0000256" key="12">
    <source>
        <dbReference type="ARBA" id="ARBA00048418"/>
    </source>
</evidence>
<evidence type="ECO:0000256" key="1">
    <source>
        <dbReference type="ARBA" id="ARBA00001946"/>
    </source>
</evidence>
<dbReference type="InterPro" id="IPR026610">
    <property type="entry name" value="Hen1"/>
</dbReference>
<feature type="domain" description="Small RNA 2'-O-methyltransferase Hen1 La-motif C-terminal" evidence="16">
    <location>
        <begin position="111"/>
        <end position="242"/>
    </location>
</feature>
<keyword evidence="10" id="KW-0943">RNA-mediated gene silencing</keyword>
<dbReference type="GO" id="GO:0090486">
    <property type="term" value="F:small RNA 2'-O-methyltransferase activity"/>
    <property type="evidence" value="ECO:0007669"/>
    <property type="project" value="UniProtKB-EC"/>
</dbReference>
<proteinExistence type="inferred from homology"/>
<feature type="compositionally biased region" description="Low complexity" evidence="13">
    <location>
        <begin position="293"/>
        <end position="310"/>
    </location>
</feature>
<dbReference type="FunFam" id="3.40.50.150:FF:000215">
    <property type="entry name" value="Hua enhancer1"/>
    <property type="match status" value="1"/>
</dbReference>
<evidence type="ECO:0000259" key="14">
    <source>
        <dbReference type="Pfam" id="PF08242"/>
    </source>
</evidence>
<dbReference type="GO" id="GO:0005634">
    <property type="term" value="C:nucleus"/>
    <property type="evidence" value="ECO:0007669"/>
    <property type="project" value="TreeGrafter"/>
</dbReference>
<dbReference type="GO" id="GO:0030422">
    <property type="term" value="P:siRNA processing"/>
    <property type="evidence" value="ECO:0007669"/>
    <property type="project" value="TreeGrafter"/>
</dbReference>
<dbReference type="InterPro" id="IPR040813">
    <property type="entry name" value="Hen1_Lam_C"/>
</dbReference>
<evidence type="ECO:0000256" key="5">
    <source>
        <dbReference type="ARBA" id="ARBA00022679"/>
    </source>
</evidence>